<comment type="cofactor">
    <cofactor evidence="1 6">
        <name>FAD</name>
        <dbReference type="ChEBI" id="CHEBI:57692"/>
    </cofactor>
</comment>
<sequence>MSEPSAGSDVTSMRTTAKKVGDHYLLNGQKFWITNGSIADLIFVYAKTDDNKITAFLIEKDFEGFSIGQKIDKLGMRGSPTAELIFENCKVPQENIVGGLGNGVYVLMSGLDYERLVLSAGPLGLMQMACEQAFDYCHNRKQFNSEIGKFQIVQSKMADMYVKMNVCRSYVYSVAKAIDKENKNKSNKEFNKSTSKYTKDCAGVILYCAEEATKVCLDAIQLLGGNGYTNEYIVGRLLRDAKLYEIGAGTSEIRRWLIGEKSFKTDDDNSIKEDLKQIENFIMRVLSAPVPIPGRTKVEAVEYYAEYVLNPSNVAFLRVQTGVCSPQIVGDKVKWFNDTLETINFKAWTSCNSSFFSGLLNKNNYDISDHEHNSETEEYSSEELSQSSSCSSLTNFANDLFTNETSSFNLGN</sequence>
<dbReference type="GO" id="GO:0005739">
    <property type="term" value="C:mitochondrion"/>
    <property type="evidence" value="ECO:0007669"/>
    <property type="project" value="TreeGrafter"/>
</dbReference>
<dbReference type="Gene3D" id="2.40.110.10">
    <property type="entry name" value="Butyryl-CoA Dehydrogenase, subunit A, domain 2"/>
    <property type="match status" value="1"/>
</dbReference>
<dbReference type="SUPFAM" id="SSF47203">
    <property type="entry name" value="Acyl-CoA dehydrogenase C-terminal domain-like"/>
    <property type="match status" value="1"/>
</dbReference>
<name>A0AAE1QNX3_9SOLA</name>
<keyword evidence="3 6" id="KW-0285">Flavoprotein</keyword>
<evidence type="ECO:0000256" key="3">
    <source>
        <dbReference type="ARBA" id="ARBA00022630"/>
    </source>
</evidence>
<dbReference type="Pfam" id="PF02770">
    <property type="entry name" value="Acyl-CoA_dh_M"/>
    <property type="match status" value="1"/>
</dbReference>
<dbReference type="InterPro" id="IPR036250">
    <property type="entry name" value="AcylCo_DH-like_C"/>
</dbReference>
<feature type="domain" description="Acyl-CoA dehydrogenase/oxidase C-terminal" evidence="7">
    <location>
        <begin position="101"/>
        <end position="261"/>
    </location>
</feature>
<dbReference type="InterPro" id="IPR046373">
    <property type="entry name" value="Acyl-CoA_Oxase/DH_mid-dom_sf"/>
</dbReference>
<accession>A0AAE1QNX3</accession>
<dbReference type="GO" id="GO:0006552">
    <property type="term" value="P:L-leucine catabolic process"/>
    <property type="evidence" value="ECO:0007669"/>
    <property type="project" value="TreeGrafter"/>
</dbReference>
<evidence type="ECO:0000256" key="5">
    <source>
        <dbReference type="ARBA" id="ARBA00023002"/>
    </source>
</evidence>
<dbReference type="PANTHER" id="PTHR43884">
    <property type="entry name" value="ACYL-COA DEHYDROGENASE"/>
    <property type="match status" value="1"/>
</dbReference>
<evidence type="ECO:0000313" key="10">
    <source>
        <dbReference type="Proteomes" id="UP001291623"/>
    </source>
</evidence>
<protein>
    <submittedName>
        <fullName evidence="9">Uncharacterized protein</fullName>
    </submittedName>
</protein>
<keyword evidence="4 6" id="KW-0274">FAD</keyword>
<evidence type="ECO:0000256" key="6">
    <source>
        <dbReference type="RuleBase" id="RU362125"/>
    </source>
</evidence>
<organism evidence="9 10">
    <name type="scientific">Anisodus tanguticus</name>
    <dbReference type="NCBI Taxonomy" id="243964"/>
    <lineage>
        <taxon>Eukaryota</taxon>
        <taxon>Viridiplantae</taxon>
        <taxon>Streptophyta</taxon>
        <taxon>Embryophyta</taxon>
        <taxon>Tracheophyta</taxon>
        <taxon>Spermatophyta</taxon>
        <taxon>Magnoliopsida</taxon>
        <taxon>eudicotyledons</taxon>
        <taxon>Gunneridae</taxon>
        <taxon>Pentapetalae</taxon>
        <taxon>asterids</taxon>
        <taxon>lamiids</taxon>
        <taxon>Solanales</taxon>
        <taxon>Solanaceae</taxon>
        <taxon>Solanoideae</taxon>
        <taxon>Hyoscyameae</taxon>
        <taxon>Anisodus</taxon>
    </lineage>
</organism>
<dbReference type="PANTHER" id="PTHR43884:SF12">
    <property type="entry name" value="ISOVALERYL-COA DEHYDROGENASE, MITOCHONDRIAL-RELATED"/>
    <property type="match status" value="1"/>
</dbReference>
<dbReference type="Proteomes" id="UP001291623">
    <property type="component" value="Unassembled WGS sequence"/>
</dbReference>
<evidence type="ECO:0000256" key="1">
    <source>
        <dbReference type="ARBA" id="ARBA00001974"/>
    </source>
</evidence>
<dbReference type="InterPro" id="IPR006089">
    <property type="entry name" value="Acyl-CoA_DH_CS"/>
</dbReference>
<evidence type="ECO:0000313" key="9">
    <source>
        <dbReference type="EMBL" id="KAK4337229.1"/>
    </source>
</evidence>
<evidence type="ECO:0000256" key="2">
    <source>
        <dbReference type="ARBA" id="ARBA00009347"/>
    </source>
</evidence>
<dbReference type="InterPro" id="IPR006091">
    <property type="entry name" value="Acyl-CoA_Oxase/DH_mid-dom"/>
</dbReference>
<dbReference type="InterPro" id="IPR009075">
    <property type="entry name" value="AcylCo_DH/oxidase_C"/>
</dbReference>
<dbReference type="PROSITE" id="PS00073">
    <property type="entry name" value="ACYL_COA_DH_2"/>
    <property type="match status" value="1"/>
</dbReference>
<evidence type="ECO:0000259" key="8">
    <source>
        <dbReference type="Pfam" id="PF02770"/>
    </source>
</evidence>
<dbReference type="Gene3D" id="1.20.140.10">
    <property type="entry name" value="Butyryl-CoA Dehydrogenase, subunit A, domain 3"/>
    <property type="match status" value="1"/>
</dbReference>
<dbReference type="FunFam" id="1.20.140.10:FF:000003">
    <property type="entry name" value="isovaleryl-CoA dehydrogenase, mitochondrial"/>
    <property type="match status" value="1"/>
</dbReference>
<dbReference type="SUPFAM" id="SSF56645">
    <property type="entry name" value="Acyl-CoA dehydrogenase NM domain-like"/>
    <property type="match status" value="1"/>
</dbReference>
<dbReference type="AlphaFoldDB" id="A0AAE1QNX3"/>
<keyword evidence="10" id="KW-1185">Reference proteome</keyword>
<dbReference type="GO" id="GO:0008470">
    <property type="term" value="F:3-methylbutanoyl-CoA dehydrogenase activity"/>
    <property type="evidence" value="ECO:0007669"/>
    <property type="project" value="TreeGrafter"/>
</dbReference>
<reference evidence="9" key="1">
    <citation type="submission" date="2023-12" db="EMBL/GenBank/DDBJ databases">
        <title>Genome assembly of Anisodus tanguticus.</title>
        <authorList>
            <person name="Wang Y.-J."/>
        </authorList>
    </citation>
    <scope>NUCLEOTIDE SEQUENCE</scope>
    <source>
        <strain evidence="9">KB-2021</strain>
        <tissue evidence="9">Leaf</tissue>
    </source>
</reference>
<feature type="domain" description="Acyl-CoA oxidase/dehydrogenase middle" evidence="8">
    <location>
        <begin position="1"/>
        <end position="89"/>
    </location>
</feature>
<dbReference type="Pfam" id="PF00441">
    <property type="entry name" value="Acyl-CoA_dh_1"/>
    <property type="match status" value="1"/>
</dbReference>
<comment type="similarity">
    <text evidence="2 6">Belongs to the acyl-CoA dehydrogenase family.</text>
</comment>
<proteinExistence type="inferred from homology"/>
<evidence type="ECO:0000256" key="4">
    <source>
        <dbReference type="ARBA" id="ARBA00022827"/>
    </source>
</evidence>
<evidence type="ECO:0000259" key="7">
    <source>
        <dbReference type="Pfam" id="PF00441"/>
    </source>
</evidence>
<keyword evidence="5 6" id="KW-0560">Oxidoreductase</keyword>
<dbReference type="EMBL" id="JAVYJV010000046">
    <property type="protein sequence ID" value="KAK4337229.1"/>
    <property type="molecule type" value="Genomic_DNA"/>
</dbReference>
<gene>
    <name evidence="9" type="ORF">RND71_044040</name>
</gene>
<dbReference type="FunFam" id="2.40.110.10:FF:000001">
    <property type="entry name" value="Acyl-CoA dehydrogenase, mitochondrial"/>
    <property type="match status" value="1"/>
</dbReference>
<comment type="caution">
    <text evidence="9">The sequence shown here is derived from an EMBL/GenBank/DDBJ whole genome shotgun (WGS) entry which is preliminary data.</text>
</comment>
<dbReference type="InterPro" id="IPR009100">
    <property type="entry name" value="AcylCoA_DH/oxidase_NM_dom_sf"/>
</dbReference>